<dbReference type="Proteomes" id="UP000598174">
    <property type="component" value="Unassembled WGS sequence"/>
</dbReference>
<dbReference type="InterPro" id="IPR001387">
    <property type="entry name" value="Cro/C1-type_HTH"/>
</dbReference>
<protein>
    <submittedName>
        <fullName evidence="2">Transcriptional regulator</fullName>
    </submittedName>
</protein>
<sequence>MSQGQGGGSTVRRMQLGARLRALRRAAGISREEAAHPLRGSESKISRMELGRVGFKERDIADLLTLYGVQDEEVRRELLDFAREANAPSWWQPYGDVLDTWFQTYLDFEQAAELIRTYEVQFVPGLLQTEAYARAVISLGLHRSAPAEVDRRTSLRMERKQLLARPDAPKLWVVLDEAVLHRPIGGRAVLREQVAALLELSESPGVQLQVMPFSSGGHAAAGGAFSILRFPYQELSDVVYVEHLTGGLYVDKREEVDRYSAAIGRLFIEAAPLSETPAILTRVLAELDD</sequence>
<dbReference type="Pfam" id="PF13560">
    <property type="entry name" value="HTH_31"/>
    <property type="match status" value="1"/>
</dbReference>
<dbReference type="Gene3D" id="1.10.260.40">
    <property type="entry name" value="lambda repressor-like DNA-binding domains"/>
    <property type="match status" value="1"/>
</dbReference>
<dbReference type="SUPFAM" id="SSF47413">
    <property type="entry name" value="lambda repressor-like DNA-binding domains"/>
    <property type="match status" value="1"/>
</dbReference>
<evidence type="ECO:0000313" key="3">
    <source>
        <dbReference type="Proteomes" id="UP000598174"/>
    </source>
</evidence>
<proteinExistence type="predicted"/>
<dbReference type="AlphaFoldDB" id="A0A919MC95"/>
<dbReference type="InterPro" id="IPR043917">
    <property type="entry name" value="DUF5753"/>
</dbReference>
<reference evidence="2" key="1">
    <citation type="submission" date="2021-01" db="EMBL/GenBank/DDBJ databases">
        <title>Whole genome shotgun sequence of Actinoplanes ferrugineus NBRC 15555.</title>
        <authorList>
            <person name="Komaki H."/>
            <person name="Tamura T."/>
        </authorList>
    </citation>
    <scope>NUCLEOTIDE SEQUENCE</scope>
    <source>
        <strain evidence="2">NBRC 15555</strain>
    </source>
</reference>
<dbReference type="GO" id="GO:0003677">
    <property type="term" value="F:DNA binding"/>
    <property type="evidence" value="ECO:0007669"/>
    <property type="project" value="InterPro"/>
</dbReference>
<dbReference type="EMBL" id="BOMM01000016">
    <property type="protein sequence ID" value="GIE10518.1"/>
    <property type="molecule type" value="Genomic_DNA"/>
</dbReference>
<accession>A0A919MC95</accession>
<dbReference type="SMART" id="SM00530">
    <property type="entry name" value="HTH_XRE"/>
    <property type="match status" value="1"/>
</dbReference>
<dbReference type="Pfam" id="PF19054">
    <property type="entry name" value="DUF5753"/>
    <property type="match status" value="1"/>
</dbReference>
<comment type="caution">
    <text evidence="2">The sequence shown here is derived from an EMBL/GenBank/DDBJ whole genome shotgun (WGS) entry which is preliminary data.</text>
</comment>
<keyword evidence="3" id="KW-1185">Reference proteome</keyword>
<evidence type="ECO:0000259" key="1">
    <source>
        <dbReference type="PROSITE" id="PS50943"/>
    </source>
</evidence>
<name>A0A919MC95_9ACTN</name>
<dbReference type="PROSITE" id="PS50943">
    <property type="entry name" value="HTH_CROC1"/>
    <property type="match status" value="1"/>
</dbReference>
<evidence type="ECO:0000313" key="2">
    <source>
        <dbReference type="EMBL" id="GIE10518.1"/>
    </source>
</evidence>
<dbReference type="InterPro" id="IPR010982">
    <property type="entry name" value="Lambda_DNA-bd_dom_sf"/>
</dbReference>
<gene>
    <name evidence="2" type="ORF">Afe05nite_23580</name>
</gene>
<feature type="domain" description="HTH cro/C1-type" evidence="1">
    <location>
        <begin position="20"/>
        <end position="74"/>
    </location>
</feature>
<organism evidence="2 3">
    <name type="scientific">Paractinoplanes ferrugineus</name>
    <dbReference type="NCBI Taxonomy" id="113564"/>
    <lineage>
        <taxon>Bacteria</taxon>
        <taxon>Bacillati</taxon>
        <taxon>Actinomycetota</taxon>
        <taxon>Actinomycetes</taxon>
        <taxon>Micromonosporales</taxon>
        <taxon>Micromonosporaceae</taxon>
        <taxon>Paractinoplanes</taxon>
    </lineage>
</organism>